<feature type="transmembrane region" description="Helical" evidence="8">
    <location>
        <begin position="91"/>
        <end position="112"/>
    </location>
</feature>
<keyword evidence="2" id="KW-1003">Cell membrane</keyword>
<evidence type="ECO:0008006" key="11">
    <source>
        <dbReference type="Google" id="ProtNLM"/>
    </source>
</evidence>
<dbReference type="InterPro" id="IPR050297">
    <property type="entry name" value="LipidA_mod_glycosyltrf_83"/>
</dbReference>
<gene>
    <name evidence="9" type="ORF">CAL15_22955</name>
</gene>
<organism evidence="9 10">
    <name type="scientific">Bordetella genomosp. 13</name>
    <dbReference type="NCBI Taxonomy" id="463040"/>
    <lineage>
        <taxon>Bacteria</taxon>
        <taxon>Pseudomonadati</taxon>
        <taxon>Pseudomonadota</taxon>
        <taxon>Betaproteobacteria</taxon>
        <taxon>Burkholderiales</taxon>
        <taxon>Alcaligenaceae</taxon>
        <taxon>Bordetella</taxon>
    </lineage>
</organism>
<keyword evidence="5 8" id="KW-0812">Transmembrane</keyword>
<protein>
    <recommendedName>
        <fullName evidence="11">Glycosyltransferase RgtA/B/C/D-like domain-containing protein</fullName>
    </recommendedName>
</protein>
<evidence type="ECO:0000256" key="3">
    <source>
        <dbReference type="ARBA" id="ARBA00022676"/>
    </source>
</evidence>
<evidence type="ECO:0000313" key="10">
    <source>
        <dbReference type="Proteomes" id="UP000194161"/>
    </source>
</evidence>
<evidence type="ECO:0000256" key="2">
    <source>
        <dbReference type="ARBA" id="ARBA00022475"/>
    </source>
</evidence>
<reference evidence="9 10" key="1">
    <citation type="submission" date="2017-05" db="EMBL/GenBank/DDBJ databases">
        <title>Complete and WGS of Bordetella genogroups.</title>
        <authorList>
            <person name="Spilker T."/>
            <person name="LiPuma J."/>
        </authorList>
    </citation>
    <scope>NUCLEOTIDE SEQUENCE [LARGE SCALE GENOMIC DNA]</scope>
    <source>
        <strain evidence="9 10">AU7206</strain>
    </source>
</reference>
<dbReference type="PANTHER" id="PTHR33908:SF11">
    <property type="entry name" value="MEMBRANE PROTEIN"/>
    <property type="match status" value="1"/>
</dbReference>
<dbReference type="KEGG" id="bgm:CAL15_22955"/>
<keyword evidence="10" id="KW-1185">Reference proteome</keyword>
<proteinExistence type="predicted"/>
<feature type="transmembrane region" description="Helical" evidence="8">
    <location>
        <begin position="162"/>
        <end position="189"/>
    </location>
</feature>
<evidence type="ECO:0000256" key="7">
    <source>
        <dbReference type="ARBA" id="ARBA00023136"/>
    </source>
</evidence>
<feature type="transmembrane region" description="Helical" evidence="8">
    <location>
        <begin position="375"/>
        <end position="396"/>
    </location>
</feature>
<evidence type="ECO:0000256" key="1">
    <source>
        <dbReference type="ARBA" id="ARBA00004651"/>
    </source>
</evidence>
<dbReference type="GO" id="GO:0009103">
    <property type="term" value="P:lipopolysaccharide biosynthetic process"/>
    <property type="evidence" value="ECO:0007669"/>
    <property type="project" value="UniProtKB-ARBA"/>
</dbReference>
<comment type="subcellular location">
    <subcellularLocation>
        <location evidence="1">Cell membrane</location>
        <topology evidence="1">Multi-pass membrane protein</topology>
    </subcellularLocation>
</comment>
<dbReference type="GO" id="GO:0005886">
    <property type="term" value="C:plasma membrane"/>
    <property type="evidence" value="ECO:0007669"/>
    <property type="project" value="UniProtKB-SubCell"/>
</dbReference>
<evidence type="ECO:0000256" key="6">
    <source>
        <dbReference type="ARBA" id="ARBA00022989"/>
    </source>
</evidence>
<feature type="transmembrane region" description="Helical" evidence="8">
    <location>
        <begin position="201"/>
        <end position="218"/>
    </location>
</feature>
<evidence type="ECO:0000256" key="4">
    <source>
        <dbReference type="ARBA" id="ARBA00022679"/>
    </source>
</evidence>
<feature type="transmembrane region" description="Helical" evidence="8">
    <location>
        <begin position="350"/>
        <end position="368"/>
    </location>
</feature>
<dbReference type="RefSeq" id="WP_086080625.1">
    <property type="nucleotide sequence ID" value="NZ_CP021111.1"/>
</dbReference>
<sequence length="442" mass="48375">MPGRIPTQLWENVCALGVLIAGLSARLWVIAHIPLEPISDFKRYYMVAETFANVGSLSADGFPYIIQGPLYPVMLGLTFKAFGPGVLQGQILNLLLSAVAIICITLAARNVLRPGWLRLVPPALLAAHPGAVLYVNVLGTECLSLAAVAAAILASVCRGRSAAIALGVLLALLSLNRPQFLPVVLLFVLLRRPGLRSMASGFAWCVIPFMLAMTPWTLRNYAVFDRFIPTSASSGYILLVNNNDANIHSGWMPLTSVAISDEDKARFDRDGAISFFDESDEGLKVLRWTPANDALARELAIKWIKDHPARFAELGWKRIQTTMWMDYGDMLLWPLHDVGPSRPLFEVTRALDLTLFTVAILGFLYAVVYRRDGTLWRACLIPALVTAGGLAAIFVFEGQGRYLLPMIPAVALMVCLVRPRSWVGARQTMAGTPPYSVRVTAS</sequence>
<keyword evidence="4" id="KW-0808">Transferase</keyword>
<accession>A0A1W6ZI79</accession>
<dbReference type="Proteomes" id="UP000194161">
    <property type="component" value="Chromosome"/>
</dbReference>
<evidence type="ECO:0000256" key="5">
    <source>
        <dbReference type="ARBA" id="ARBA00022692"/>
    </source>
</evidence>
<dbReference type="GO" id="GO:0016763">
    <property type="term" value="F:pentosyltransferase activity"/>
    <property type="evidence" value="ECO:0007669"/>
    <property type="project" value="TreeGrafter"/>
</dbReference>
<dbReference type="OrthoDB" id="136232at2"/>
<keyword evidence="6 8" id="KW-1133">Transmembrane helix</keyword>
<keyword evidence="3" id="KW-0328">Glycosyltransferase</keyword>
<evidence type="ECO:0000256" key="8">
    <source>
        <dbReference type="SAM" id="Phobius"/>
    </source>
</evidence>
<feature type="transmembrane region" description="Helical" evidence="8">
    <location>
        <begin position="12"/>
        <end position="35"/>
    </location>
</feature>
<evidence type="ECO:0000313" key="9">
    <source>
        <dbReference type="EMBL" id="ARP96977.1"/>
    </source>
</evidence>
<dbReference type="AlphaFoldDB" id="A0A1W6ZI79"/>
<dbReference type="STRING" id="463040.CAL15_22955"/>
<name>A0A1W6ZI79_9BORD</name>
<dbReference type="EMBL" id="CP021111">
    <property type="protein sequence ID" value="ARP96977.1"/>
    <property type="molecule type" value="Genomic_DNA"/>
</dbReference>
<feature type="transmembrane region" description="Helical" evidence="8">
    <location>
        <begin position="133"/>
        <end position="156"/>
    </location>
</feature>
<keyword evidence="7 8" id="KW-0472">Membrane</keyword>
<dbReference type="PANTHER" id="PTHR33908">
    <property type="entry name" value="MANNOSYLTRANSFERASE YKCB-RELATED"/>
    <property type="match status" value="1"/>
</dbReference>